<name>A0A9D5KA06_UNCW3</name>
<dbReference type="Pfam" id="PF13620">
    <property type="entry name" value="CarboxypepD_reg"/>
    <property type="match status" value="1"/>
</dbReference>
<dbReference type="InterPro" id="IPR008969">
    <property type="entry name" value="CarboxyPept-like_regulatory"/>
</dbReference>
<dbReference type="EMBL" id="WJKJ01000211">
    <property type="protein sequence ID" value="MBD3364820.1"/>
    <property type="molecule type" value="Genomic_DNA"/>
</dbReference>
<dbReference type="Gene3D" id="2.60.40.1120">
    <property type="entry name" value="Carboxypeptidase-like, regulatory domain"/>
    <property type="match status" value="2"/>
</dbReference>
<keyword evidence="1" id="KW-0732">Signal</keyword>
<protein>
    <recommendedName>
        <fullName evidence="4">PEGA domain-containing protein</fullName>
    </recommendedName>
</protein>
<evidence type="ECO:0000256" key="1">
    <source>
        <dbReference type="SAM" id="SignalP"/>
    </source>
</evidence>
<reference evidence="2" key="1">
    <citation type="submission" date="2019-11" db="EMBL/GenBank/DDBJ databases">
        <title>Microbial mats filling the niche in hypersaline microbial mats.</title>
        <authorList>
            <person name="Wong H.L."/>
            <person name="Macleod F.I."/>
            <person name="White R.A. III"/>
            <person name="Burns B.P."/>
        </authorList>
    </citation>
    <scope>NUCLEOTIDE SEQUENCE</scope>
    <source>
        <strain evidence="2">Bin_327</strain>
    </source>
</reference>
<dbReference type="SUPFAM" id="SSF49464">
    <property type="entry name" value="Carboxypeptidase regulatory domain-like"/>
    <property type="match status" value="1"/>
</dbReference>
<dbReference type="Proteomes" id="UP000630660">
    <property type="component" value="Unassembled WGS sequence"/>
</dbReference>
<feature type="chain" id="PRO_5039701209" description="PEGA domain-containing protein" evidence="1">
    <location>
        <begin position="20"/>
        <end position="433"/>
    </location>
</feature>
<accession>A0A9D5KA06</accession>
<evidence type="ECO:0008006" key="4">
    <source>
        <dbReference type="Google" id="ProtNLM"/>
    </source>
</evidence>
<evidence type="ECO:0000313" key="2">
    <source>
        <dbReference type="EMBL" id="MBD3364820.1"/>
    </source>
</evidence>
<sequence>MKRLVLMIVLTSLLVPLNAEPTVIGLEGLARVIDARNPGLHNWSVGLSFAGIDHGAEHMNDWNPETWDNSVFRLFGSWVPVEPLELAVAGGMGYSYPQQISGTSPDIGLWDLELSAKYTLPLDYWSVGAAATGIVPIHSPVFGDPEFGADFTLLASTSVADADFHINLGGKLRGRDALVALAAGAEYHYLFLNPYLELSTEAYPGYLPLRLTPGLRIITNTGISFFYAADFGLNSDAQTVDIQDTHYINQVYAGIAFCSADRSNPEVYRSAKLLITVEDEETGNPIPAQVTITDHVPGVFLLGRDGQRLVDVQTGRYEVTVSAPGYEDQVLMANFSALRRNQLNVKMVPPYYSRNNTLTVRILDSYTNKPIQTGSVTIAGINVDTDESGEAEFKLPGGKYEIQACAPGYRTEIEDIKFSADEPLTVKIKLTRS</sequence>
<feature type="signal peptide" evidence="1">
    <location>
        <begin position="1"/>
        <end position="19"/>
    </location>
</feature>
<proteinExistence type="predicted"/>
<dbReference type="AlphaFoldDB" id="A0A9D5KA06"/>
<gene>
    <name evidence="2" type="ORF">GF359_06350</name>
</gene>
<comment type="caution">
    <text evidence="2">The sequence shown here is derived from an EMBL/GenBank/DDBJ whole genome shotgun (WGS) entry which is preliminary data.</text>
</comment>
<organism evidence="2 3">
    <name type="scientific">candidate division WOR-3 bacterium</name>
    <dbReference type="NCBI Taxonomy" id="2052148"/>
    <lineage>
        <taxon>Bacteria</taxon>
        <taxon>Bacteria division WOR-3</taxon>
    </lineage>
</organism>
<evidence type="ECO:0000313" key="3">
    <source>
        <dbReference type="Proteomes" id="UP000630660"/>
    </source>
</evidence>